<feature type="region of interest" description="Disordered" evidence="1">
    <location>
        <begin position="1"/>
        <end position="61"/>
    </location>
</feature>
<dbReference type="EMBL" id="RAZS01000013">
    <property type="protein sequence ID" value="RKN14583.1"/>
    <property type="molecule type" value="Genomic_DNA"/>
</dbReference>
<keyword evidence="3" id="KW-1185">Reference proteome</keyword>
<organism evidence="2 3">
    <name type="scientific">Micromonospora musae</name>
    <dbReference type="NCBI Taxonomy" id="1894970"/>
    <lineage>
        <taxon>Bacteria</taxon>
        <taxon>Bacillati</taxon>
        <taxon>Actinomycetota</taxon>
        <taxon>Actinomycetes</taxon>
        <taxon>Micromonosporales</taxon>
        <taxon>Micromonosporaceae</taxon>
        <taxon>Micromonospora</taxon>
    </lineage>
</organism>
<comment type="caution">
    <text evidence="2">The sequence shown here is derived from an EMBL/GenBank/DDBJ whole genome shotgun (WGS) entry which is preliminary data.</text>
</comment>
<evidence type="ECO:0000256" key="1">
    <source>
        <dbReference type="SAM" id="MobiDB-lite"/>
    </source>
</evidence>
<feature type="compositionally biased region" description="Low complexity" evidence="1">
    <location>
        <begin position="15"/>
        <end position="28"/>
    </location>
</feature>
<evidence type="ECO:0000313" key="3">
    <source>
        <dbReference type="Proteomes" id="UP000271548"/>
    </source>
</evidence>
<dbReference type="Proteomes" id="UP000271548">
    <property type="component" value="Unassembled WGS sequence"/>
</dbReference>
<evidence type="ECO:0000313" key="2">
    <source>
        <dbReference type="EMBL" id="RKN14583.1"/>
    </source>
</evidence>
<proteinExistence type="predicted"/>
<accession>A0ABX9QWP3</accession>
<reference evidence="2 3" key="1">
    <citation type="submission" date="2018-09" db="EMBL/GenBank/DDBJ databases">
        <title>Micromonospora sp. nov. MS1-9, isolated from a root of Musa sp.</title>
        <authorList>
            <person name="Kuncharoen N."/>
            <person name="Kudo T."/>
            <person name="Ohkuma M."/>
            <person name="Yuki M."/>
            <person name="Tanasupawat S."/>
        </authorList>
    </citation>
    <scope>NUCLEOTIDE SEQUENCE [LARGE SCALE GENOMIC DNA]</scope>
    <source>
        <strain evidence="2 3">NGC1-4</strain>
    </source>
</reference>
<gene>
    <name evidence="2" type="ORF">D7147_27870</name>
</gene>
<name>A0ABX9QWP3_9ACTN</name>
<protein>
    <submittedName>
        <fullName evidence="2">Uncharacterized protein</fullName>
    </submittedName>
</protein>
<sequence>MSTAGPEPCGRRQRAVAPVIAAEATAAGHRGRGDAAGQPAEATPPREAGGRQSQPLRRNQR</sequence>
<feature type="compositionally biased region" description="Polar residues" evidence="1">
    <location>
        <begin position="51"/>
        <end position="61"/>
    </location>
</feature>